<reference evidence="2 3" key="1">
    <citation type="submission" date="2019-03" db="EMBL/GenBank/DDBJ databases">
        <title>Lake Tanganyika Metagenome-Assembled Genomes (MAGs).</title>
        <authorList>
            <person name="Tran P."/>
        </authorList>
    </citation>
    <scope>NUCLEOTIDE SEQUENCE [LARGE SCALE GENOMIC DNA]</scope>
    <source>
        <strain evidence="2">K_DeepCast_65m_m2_236</strain>
    </source>
</reference>
<evidence type="ECO:0000313" key="3">
    <source>
        <dbReference type="Proteomes" id="UP000703893"/>
    </source>
</evidence>
<comment type="caution">
    <text evidence="2">The sequence shown here is derived from an EMBL/GenBank/DDBJ whole genome shotgun (WGS) entry which is preliminary data.</text>
</comment>
<dbReference type="InterPro" id="IPR029016">
    <property type="entry name" value="GAF-like_dom_sf"/>
</dbReference>
<dbReference type="EMBL" id="VGJX01000308">
    <property type="protein sequence ID" value="MBM3274726.1"/>
    <property type="molecule type" value="Genomic_DNA"/>
</dbReference>
<dbReference type="SUPFAM" id="SSF55781">
    <property type="entry name" value="GAF domain-like"/>
    <property type="match status" value="2"/>
</dbReference>
<dbReference type="AlphaFoldDB" id="A0A937X6X3"/>
<sequence length="394" mass="43852">MAKTAPLGPGFSLLERLIGTLSDLGELAADVATAPNLKLVLRPILGRIVRDLGAEGGAVFAMKHDSRRMELLISDLAPEKSPPLTLTEVTERFWAMEDPFPFSPDETPGYDANRLFVADNRIALAAFPTEIWVPLAVRGRVYGLALLGRKRDALPYSPLERNILSVMGRQIAVALHSRAQRTEQARARTELHQYQQIGLKIHSSLRAGAIHRLLVREAVSLVNARRGILLTYDEARKELELVEAFNCSFKEWELGKRFPLAGNWLEPVISEKTGMLLDALAEIPTEVECYSCLAVPLLVRRQGSRTGPLSEEFDPAEMPVVGVLCVFDREERRGIGAFTDDDKDGLMSMAVTAGASIENARLYEQATVDGLTRLFIRRHFDQKLADELDRARRN</sequence>
<dbReference type="InterPro" id="IPR003018">
    <property type="entry name" value="GAF"/>
</dbReference>
<evidence type="ECO:0000259" key="1">
    <source>
        <dbReference type="SMART" id="SM00065"/>
    </source>
</evidence>
<proteinExistence type="predicted"/>
<dbReference type="Proteomes" id="UP000703893">
    <property type="component" value="Unassembled WGS sequence"/>
</dbReference>
<feature type="domain" description="GAF" evidence="1">
    <location>
        <begin position="206"/>
        <end position="367"/>
    </location>
</feature>
<feature type="non-terminal residue" evidence="2">
    <location>
        <position position="394"/>
    </location>
</feature>
<protein>
    <recommendedName>
        <fullName evidence="1">GAF domain-containing protein</fullName>
    </recommendedName>
</protein>
<organism evidence="2 3">
    <name type="scientific">Candidatus Tanganyikabacteria bacterium</name>
    <dbReference type="NCBI Taxonomy" id="2961651"/>
    <lineage>
        <taxon>Bacteria</taxon>
        <taxon>Bacillati</taxon>
        <taxon>Candidatus Sericytochromatia</taxon>
        <taxon>Candidatus Tanganyikabacteria</taxon>
    </lineage>
</organism>
<accession>A0A937X6X3</accession>
<evidence type="ECO:0000313" key="2">
    <source>
        <dbReference type="EMBL" id="MBM3274726.1"/>
    </source>
</evidence>
<dbReference type="Gene3D" id="3.30.450.40">
    <property type="match status" value="2"/>
</dbReference>
<feature type="domain" description="GAF" evidence="1">
    <location>
        <begin position="36"/>
        <end position="185"/>
    </location>
</feature>
<dbReference type="SMART" id="SM00065">
    <property type="entry name" value="GAF"/>
    <property type="match status" value="2"/>
</dbReference>
<dbReference type="Pfam" id="PF01590">
    <property type="entry name" value="GAF"/>
    <property type="match status" value="1"/>
</dbReference>
<gene>
    <name evidence="2" type="ORF">FJZ00_06215</name>
</gene>
<name>A0A937X6X3_9BACT</name>